<dbReference type="eggNOG" id="ENOG50335PX">
    <property type="taxonomic scope" value="Bacteria"/>
</dbReference>
<dbReference type="HOGENOM" id="CLU_2194923_0_0_5"/>
<organism evidence="2 3">
    <name type="scientific">Rhodopseudomonas palustris (strain DX-1)</name>
    <dbReference type="NCBI Taxonomy" id="652103"/>
    <lineage>
        <taxon>Bacteria</taxon>
        <taxon>Pseudomonadati</taxon>
        <taxon>Pseudomonadota</taxon>
        <taxon>Alphaproteobacteria</taxon>
        <taxon>Hyphomicrobiales</taxon>
        <taxon>Nitrobacteraceae</taxon>
        <taxon>Rhodopseudomonas</taxon>
    </lineage>
</organism>
<gene>
    <name evidence="2" type="ordered locus">Rpdx1_2155</name>
</gene>
<dbReference type="Proteomes" id="UP000001402">
    <property type="component" value="Chromosome"/>
</dbReference>
<sequence precursor="true">MRGPRARFIVLAAVLFAGIAPAFAGCPERPACKGCGCKGGTGYRAPDGHCVGFRELDRVCGAPPTRCVFENAPGTGANRDCALAPRPYRKSGTGPDVAPVEPVE</sequence>
<evidence type="ECO:0000256" key="1">
    <source>
        <dbReference type="SAM" id="SignalP"/>
    </source>
</evidence>
<dbReference type="PROSITE" id="PS51257">
    <property type="entry name" value="PROKAR_LIPOPROTEIN"/>
    <property type="match status" value="1"/>
</dbReference>
<feature type="chain" id="PRO_5003210849" evidence="1">
    <location>
        <begin position="25"/>
        <end position="104"/>
    </location>
</feature>
<accession>E6VBT1</accession>
<keyword evidence="1" id="KW-0732">Signal</keyword>
<protein>
    <submittedName>
        <fullName evidence="2">Uncharacterized protein</fullName>
    </submittedName>
</protein>
<proteinExistence type="predicted"/>
<dbReference type="EMBL" id="CP002418">
    <property type="protein sequence ID" value="ADU43751.1"/>
    <property type="molecule type" value="Genomic_DNA"/>
</dbReference>
<evidence type="ECO:0000313" key="2">
    <source>
        <dbReference type="EMBL" id="ADU43751.1"/>
    </source>
</evidence>
<name>E6VBT1_RHOPX</name>
<reference evidence="2" key="1">
    <citation type="submission" date="2010-12" db="EMBL/GenBank/DDBJ databases">
        <title>Complete sequence of Rhodopseudomonas palustris DX-1.</title>
        <authorList>
            <consortium name="US DOE Joint Genome Institute"/>
            <person name="Lucas S."/>
            <person name="Copeland A."/>
            <person name="Lapidus A."/>
            <person name="Cheng J.-F."/>
            <person name="Goodwin L."/>
            <person name="Pitluck S."/>
            <person name="Misra M."/>
            <person name="Chertkov O."/>
            <person name="Detter J.C."/>
            <person name="Han C."/>
            <person name="Tapia R."/>
            <person name="Land M."/>
            <person name="Hauser L."/>
            <person name="Kyrpides N."/>
            <person name="Ivanova N."/>
            <person name="Ovchinnikova G."/>
            <person name="Logan B."/>
            <person name="Oda Y."/>
            <person name="Harwood C."/>
            <person name="Woyke T."/>
        </authorList>
    </citation>
    <scope>NUCLEOTIDE SEQUENCE [LARGE SCALE GENOMIC DNA]</scope>
    <source>
        <strain evidence="2">DX-1</strain>
    </source>
</reference>
<evidence type="ECO:0000313" key="3">
    <source>
        <dbReference type="Proteomes" id="UP000001402"/>
    </source>
</evidence>
<dbReference type="KEGG" id="rpx:Rpdx1_2155"/>
<dbReference type="AlphaFoldDB" id="E6VBT1"/>
<feature type="signal peptide" evidence="1">
    <location>
        <begin position="1"/>
        <end position="24"/>
    </location>
</feature>
<dbReference type="OrthoDB" id="8139873at2"/>
<dbReference type="BioCyc" id="RPAL652103:RPDX1_RS10530-MONOMER"/>